<dbReference type="GO" id="GO:0047184">
    <property type="term" value="F:1-acylglycerophosphocholine O-acyltransferase activity"/>
    <property type="evidence" value="ECO:0007669"/>
    <property type="project" value="TreeGrafter"/>
</dbReference>
<name>A0AAJ7XBD1_PETMA</name>
<evidence type="ECO:0000256" key="9">
    <source>
        <dbReference type="ARBA" id="ARBA00023136"/>
    </source>
</evidence>
<evidence type="ECO:0000256" key="7">
    <source>
        <dbReference type="ARBA" id="ARBA00022989"/>
    </source>
</evidence>
<evidence type="ECO:0000256" key="10">
    <source>
        <dbReference type="ARBA" id="ARBA00023209"/>
    </source>
</evidence>
<dbReference type="Pfam" id="PF01553">
    <property type="entry name" value="Acyltransferase"/>
    <property type="match status" value="1"/>
</dbReference>
<evidence type="ECO:0000256" key="11">
    <source>
        <dbReference type="ARBA" id="ARBA00023264"/>
    </source>
</evidence>
<reference evidence="18" key="1">
    <citation type="submission" date="2025-08" db="UniProtKB">
        <authorList>
            <consortium name="RefSeq"/>
        </authorList>
    </citation>
    <scope>IDENTIFICATION</scope>
    <source>
        <tissue evidence="18">Sperm</tissue>
    </source>
</reference>
<sequence length="453" mass="50105">MEATPRHRGRDGVGPTVGPGAPTEDGAPIPAEPLSESRCPDLHPFEHVIQYSRADKLRIGLMSVTLFPIRLLLAAFMMLLAWPFAFMASLWRTKANADQPFPWWLKLLDIPLISIMRGLWFVGGFHWVKVKGRPASTEEAPIVAVAPHSSYFDAIPVTMGMSSIVAKSESQEVPIWGTLIKYVQPVFVSRDDPNSRRNTVEEIKRRAATKGKWPPIMIFPEGTCTNRTCLIKFKPGAFIPGVPIQPVVLRYGNKMDTITWTWHGPTALQILWLTLCQPHNRIEIEFLPVYYPSDEEKRDPTLFGSNVRRIMARALRVPLSDVTLESYLAQRDRREASQDTAATADVGALLRSLRLAAENGVERRVRAAGAPPASVEEFARFLERPVTEALRQLFSTLDADGDGKVDLLQAVDRLWGHRDSMETGGGGLGDGVTGVSTAAACADFSPSDDKKSV</sequence>
<feature type="transmembrane region" description="Helical" evidence="15">
    <location>
        <begin position="71"/>
        <end position="91"/>
    </location>
</feature>
<evidence type="ECO:0000256" key="8">
    <source>
        <dbReference type="ARBA" id="ARBA00023098"/>
    </source>
</evidence>
<dbReference type="GO" id="GO:0042171">
    <property type="term" value="F:lysophosphatidic acid acyltransferase activity"/>
    <property type="evidence" value="ECO:0007669"/>
    <property type="project" value="TreeGrafter"/>
</dbReference>
<feature type="domain" description="Phospholipid/glycerol acyltransferase" evidence="16">
    <location>
        <begin position="142"/>
        <end position="252"/>
    </location>
</feature>
<evidence type="ECO:0000256" key="1">
    <source>
        <dbReference type="ARBA" id="ARBA00004370"/>
    </source>
</evidence>
<evidence type="ECO:0000256" key="3">
    <source>
        <dbReference type="ARBA" id="ARBA00008655"/>
    </source>
</evidence>
<evidence type="ECO:0000313" key="17">
    <source>
        <dbReference type="Proteomes" id="UP001318040"/>
    </source>
</evidence>
<evidence type="ECO:0000256" key="5">
    <source>
        <dbReference type="ARBA" id="ARBA00022679"/>
    </source>
</evidence>
<evidence type="ECO:0000256" key="14">
    <source>
        <dbReference type="SAM" id="MobiDB-lite"/>
    </source>
</evidence>
<keyword evidence="10" id="KW-0594">Phospholipid biosynthesis</keyword>
<evidence type="ECO:0000256" key="13">
    <source>
        <dbReference type="ARBA" id="ARBA00025707"/>
    </source>
</evidence>
<feature type="compositionally biased region" description="Low complexity" evidence="14">
    <location>
        <begin position="13"/>
        <end position="23"/>
    </location>
</feature>
<feature type="region of interest" description="Disordered" evidence="14">
    <location>
        <begin position="1"/>
        <end position="33"/>
    </location>
</feature>
<dbReference type="SMART" id="SM00563">
    <property type="entry name" value="PlsC"/>
    <property type="match status" value="1"/>
</dbReference>
<dbReference type="RefSeq" id="XP_032826988.1">
    <property type="nucleotide sequence ID" value="XM_032971097.1"/>
</dbReference>
<keyword evidence="4" id="KW-0444">Lipid biosynthesis</keyword>
<evidence type="ECO:0000256" key="2">
    <source>
        <dbReference type="ARBA" id="ARBA00005189"/>
    </source>
</evidence>
<comment type="subcellular location">
    <subcellularLocation>
        <location evidence="1">Membrane</location>
    </subcellularLocation>
</comment>
<dbReference type="GO" id="GO:0005783">
    <property type="term" value="C:endoplasmic reticulum"/>
    <property type="evidence" value="ECO:0007669"/>
    <property type="project" value="TreeGrafter"/>
</dbReference>
<evidence type="ECO:0000256" key="15">
    <source>
        <dbReference type="SAM" id="Phobius"/>
    </source>
</evidence>
<dbReference type="SUPFAM" id="SSF69593">
    <property type="entry name" value="Glycerol-3-phosphate (1)-acyltransferase"/>
    <property type="match status" value="1"/>
</dbReference>
<dbReference type="KEGG" id="pmrn:116952068"/>
<evidence type="ECO:0000259" key="16">
    <source>
        <dbReference type="SMART" id="SM00563"/>
    </source>
</evidence>
<keyword evidence="11" id="KW-1208">Phospholipid metabolism</keyword>
<dbReference type="InterPro" id="IPR002123">
    <property type="entry name" value="Plipid/glycerol_acylTrfase"/>
</dbReference>
<evidence type="ECO:0000256" key="6">
    <source>
        <dbReference type="ARBA" id="ARBA00022692"/>
    </source>
</evidence>
<dbReference type="CDD" id="cd07991">
    <property type="entry name" value="LPLAT_LPCAT1-like"/>
    <property type="match status" value="1"/>
</dbReference>
<dbReference type="GO" id="GO:0016020">
    <property type="term" value="C:membrane"/>
    <property type="evidence" value="ECO:0007669"/>
    <property type="project" value="UniProtKB-SubCell"/>
</dbReference>
<dbReference type="PANTHER" id="PTHR23063:SF57">
    <property type="entry name" value="LYSOPHOSPHATIDYLCHOLINE ACYLTRANSFERASE 1"/>
    <property type="match status" value="1"/>
</dbReference>
<dbReference type="GO" id="GO:0008654">
    <property type="term" value="P:phospholipid biosynthetic process"/>
    <property type="evidence" value="ECO:0007669"/>
    <property type="project" value="UniProtKB-KW"/>
</dbReference>
<dbReference type="Proteomes" id="UP001318040">
    <property type="component" value="Chromosome 45"/>
</dbReference>
<comment type="pathway">
    <text evidence="2">Lipid metabolism.</text>
</comment>
<keyword evidence="17" id="KW-1185">Reference proteome</keyword>
<gene>
    <name evidence="18" type="primary">LOC116952068</name>
</gene>
<organism evidence="17 18">
    <name type="scientific">Petromyzon marinus</name>
    <name type="common">Sea lamprey</name>
    <dbReference type="NCBI Taxonomy" id="7757"/>
    <lineage>
        <taxon>Eukaryota</taxon>
        <taxon>Metazoa</taxon>
        <taxon>Chordata</taxon>
        <taxon>Craniata</taxon>
        <taxon>Vertebrata</taxon>
        <taxon>Cyclostomata</taxon>
        <taxon>Hyperoartia</taxon>
        <taxon>Petromyzontiformes</taxon>
        <taxon>Petromyzontidae</taxon>
        <taxon>Petromyzon</taxon>
    </lineage>
</organism>
<proteinExistence type="inferred from homology"/>
<evidence type="ECO:0000256" key="12">
    <source>
        <dbReference type="ARBA" id="ARBA00023315"/>
    </source>
</evidence>
<comment type="similarity">
    <text evidence="3">Belongs to the 1-acyl-sn-glycerol-3-phosphate acyltransferase family.</text>
</comment>
<keyword evidence="5" id="KW-0808">Transferase</keyword>
<keyword evidence="12" id="KW-0012">Acyltransferase</keyword>
<accession>A0AAJ7XBD1</accession>
<dbReference type="AlphaFoldDB" id="A0AAJ7XBD1"/>
<evidence type="ECO:0000256" key="4">
    <source>
        <dbReference type="ARBA" id="ARBA00022516"/>
    </source>
</evidence>
<keyword evidence="8" id="KW-0443">Lipid metabolism</keyword>
<comment type="pathway">
    <text evidence="13">Phospholipid metabolism.</text>
</comment>
<dbReference type="PANTHER" id="PTHR23063">
    <property type="entry name" value="PHOSPHOLIPID ACYLTRANSFERASE"/>
    <property type="match status" value="1"/>
</dbReference>
<keyword evidence="9 15" id="KW-0472">Membrane</keyword>
<protein>
    <submittedName>
        <fullName evidence="18">Lysophosphatidylcholine acyltransferase 1-like</fullName>
    </submittedName>
</protein>
<keyword evidence="7 15" id="KW-1133">Transmembrane helix</keyword>
<keyword evidence="6 15" id="KW-0812">Transmembrane</keyword>
<dbReference type="InterPro" id="IPR045252">
    <property type="entry name" value="LPCAT1-like"/>
</dbReference>
<evidence type="ECO:0000313" key="18">
    <source>
        <dbReference type="RefSeq" id="XP_032826988.1"/>
    </source>
</evidence>